<protein>
    <recommendedName>
        <fullName evidence="2">site-specific DNA-methyltransferase (cytosine-N(4)-specific)</fullName>
        <ecNumber evidence="2">2.1.1.113</ecNumber>
    </recommendedName>
</protein>
<feature type="domain" description="DNA methylase N-4/N-6" evidence="9">
    <location>
        <begin position="9"/>
        <end position="239"/>
    </location>
</feature>
<dbReference type="SUPFAM" id="SSF53335">
    <property type="entry name" value="S-adenosyl-L-methionine-dependent methyltransferases"/>
    <property type="match status" value="1"/>
</dbReference>
<accession>A0A6H1ZTE1</accession>
<proteinExistence type="inferred from homology"/>
<dbReference type="Gene3D" id="3.40.50.150">
    <property type="entry name" value="Vaccinia Virus protein VP39"/>
    <property type="match status" value="1"/>
</dbReference>
<sequence>MKEVADSSIHLVVTSPPYYIGKEYERELYSTYEEYLQMCFNVWKECYRVLVPGGKLCINCIGAFVRSSDSGGLGYYRRPTPQYFTIYCVDHLDFLFMGDIKWKNIKSVHSSGGSTTVLGSYPFPPSGIIKFDCEDILVFRKPGKRSWTKEQKAKSKLSLKEWLECFDSIWTFPGKRQNQGHPAVFPDELPKRLIKMFSFHGDIILDPFLGSGTTIKVARELRRNCIGYEVHYRYLEILKNKIGYGQATFGEQDIFKIISKN</sequence>
<name>A0A6H1ZTE1_9ZZZZ</name>
<dbReference type="GO" id="GO:0009307">
    <property type="term" value="P:DNA restriction-modification system"/>
    <property type="evidence" value="ECO:0007669"/>
    <property type="project" value="UniProtKB-KW"/>
</dbReference>
<evidence type="ECO:0000256" key="1">
    <source>
        <dbReference type="ARBA" id="ARBA00010203"/>
    </source>
</evidence>
<dbReference type="GO" id="GO:0015667">
    <property type="term" value="F:site-specific DNA-methyltransferase (cytosine-N4-specific) activity"/>
    <property type="evidence" value="ECO:0007669"/>
    <property type="project" value="UniProtKB-EC"/>
</dbReference>
<evidence type="ECO:0000313" key="10">
    <source>
        <dbReference type="EMBL" id="QJA50470.1"/>
    </source>
</evidence>
<evidence type="ECO:0000259" key="9">
    <source>
        <dbReference type="Pfam" id="PF01555"/>
    </source>
</evidence>
<dbReference type="InterPro" id="IPR029063">
    <property type="entry name" value="SAM-dependent_MTases_sf"/>
</dbReference>
<keyword evidence="3 10" id="KW-0489">Methyltransferase</keyword>
<gene>
    <name evidence="10" type="ORF">TM448A01781_0013</name>
</gene>
<evidence type="ECO:0000256" key="4">
    <source>
        <dbReference type="ARBA" id="ARBA00022679"/>
    </source>
</evidence>
<comment type="similarity">
    <text evidence="1">Belongs to the N(4)/N(6)-methyltransferase family. N(4) subfamily.</text>
</comment>
<dbReference type="PROSITE" id="PS00093">
    <property type="entry name" value="N4_MTASE"/>
    <property type="match status" value="1"/>
</dbReference>
<keyword evidence="6" id="KW-0680">Restriction system</keyword>
<dbReference type="EC" id="2.1.1.113" evidence="2"/>
<evidence type="ECO:0000256" key="3">
    <source>
        <dbReference type="ARBA" id="ARBA00022603"/>
    </source>
</evidence>
<dbReference type="InterPro" id="IPR001091">
    <property type="entry name" value="RM_Methyltransferase"/>
</dbReference>
<evidence type="ECO:0000256" key="5">
    <source>
        <dbReference type="ARBA" id="ARBA00022691"/>
    </source>
</evidence>
<evidence type="ECO:0000256" key="8">
    <source>
        <dbReference type="ARBA" id="ARBA00049120"/>
    </source>
</evidence>
<dbReference type="EMBL" id="MT144197">
    <property type="protein sequence ID" value="QJA50470.1"/>
    <property type="molecule type" value="Genomic_DNA"/>
</dbReference>
<dbReference type="Pfam" id="PF01555">
    <property type="entry name" value="N6_N4_Mtase"/>
    <property type="match status" value="1"/>
</dbReference>
<evidence type="ECO:0000256" key="2">
    <source>
        <dbReference type="ARBA" id="ARBA00012185"/>
    </source>
</evidence>
<keyword evidence="7" id="KW-0238">DNA-binding</keyword>
<comment type="catalytic activity">
    <reaction evidence="8">
        <text>a 2'-deoxycytidine in DNA + S-adenosyl-L-methionine = an N(4)-methyl-2'-deoxycytidine in DNA + S-adenosyl-L-homocysteine + H(+)</text>
        <dbReference type="Rhea" id="RHEA:16857"/>
        <dbReference type="Rhea" id="RHEA-COMP:11369"/>
        <dbReference type="Rhea" id="RHEA-COMP:13674"/>
        <dbReference type="ChEBI" id="CHEBI:15378"/>
        <dbReference type="ChEBI" id="CHEBI:57856"/>
        <dbReference type="ChEBI" id="CHEBI:59789"/>
        <dbReference type="ChEBI" id="CHEBI:85452"/>
        <dbReference type="ChEBI" id="CHEBI:137933"/>
        <dbReference type="EC" id="2.1.1.113"/>
    </reaction>
</comment>
<dbReference type="InterPro" id="IPR002941">
    <property type="entry name" value="DNA_methylase_N4/N6"/>
</dbReference>
<dbReference type="PRINTS" id="PR00508">
    <property type="entry name" value="S21N4MTFRASE"/>
</dbReference>
<reference evidence="10" key="1">
    <citation type="submission" date="2020-03" db="EMBL/GenBank/DDBJ databases">
        <title>The deep terrestrial virosphere.</title>
        <authorList>
            <person name="Holmfeldt K."/>
            <person name="Nilsson E."/>
            <person name="Simone D."/>
            <person name="Lopez-Fernandez M."/>
            <person name="Wu X."/>
            <person name="de Brujin I."/>
            <person name="Lundin D."/>
            <person name="Andersson A."/>
            <person name="Bertilsson S."/>
            <person name="Dopson M."/>
        </authorList>
    </citation>
    <scope>NUCLEOTIDE SEQUENCE</scope>
    <source>
        <strain evidence="10">TM448A01781</strain>
    </source>
</reference>
<keyword evidence="5" id="KW-0949">S-adenosyl-L-methionine</keyword>
<evidence type="ECO:0000256" key="7">
    <source>
        <dbReference type="ARBA" id="ARBA00023125"/>
    </source>
</evidence>
<evidence type="ECO:0000256" key="6">
    <source>
        <dbReference type="ARBA" id="ARBA00022747"/>
    </source>
</evidence>
<organism evidence="10">
    <name type="scientific">viral metagenome</name>
    <dbReference type="NCBI Taxonomy" id="1070528"/>
    <lineage>
        <taxon>unclassified sequences</taxon>
        <taxon>metagenomes</taxon>
        <taxon>organismal metagenomes</taxon>
    </lineage>
</organism>
<dbReference type="InterPro" id="IPR017985">
    <property type="entry name" value="MeTrfase_CN4_CS"/>
</dbReference>
<dbReference type="AlphaFoldDB" id="A0A6H1ZTE1"/>
<keyword evidence="4 10" id="KW-0808">Transferase</keyword>
<dbReference type="GO" id="GO:0003677">
    <property type="term" value="F:DNA binding"/>
    <property type="evidence" value="ECO:0007669"/>
    <property type="project" value="UniProtKB-KW"/>
</dbReference>
<dbReference type="GO" id="GO:0008170">
    <property type="term" value="F:N-methyltransferase activity"/>
    <property type="evidence" value="ECO:0007669"/>
    <property type="project" value="InterPro"/>
</dbReference>
<dbReference type="GO" id="GO:0032259">
    <property type="term" value="P:methylation"/>
    <property type="evidence" value="ECO:0007669"/>
    <property type="project" value="UniProtKB-KW"/>
</dbReference>